<dbReference type="PATRIC" id="fig|128780.6.peg.1715"/>
<name>A0A0S1AZD6_9GAMM</name>
<dbReference type="EMBL" id="CP012900">
    <property type="protein sequence ID" value="ALJ28098.1"/>
    <property type="molecule type" value="Genomic_DNA"/>
</dbReference>
<dbReference type="SUPFAM" id="SSF54593">
    <property type="entry name" value="Glyoxalase/Bleomycin resistance protein/Dihydroxybiphenyl dioxygenase"/>
    <property type="match status" value="1"/>
</dbReference>
<dbReference type="Gene3D" id="3.10.180.10">
    <property type="entry name" value="2,3-Dihydroxybiphenyl 1,2-Dioxygenase, domain 1"/>
    <property type="match status" value="1"/>
</dbReference>
<dbReference type="InterPro" id="IPR004360">
    <property type="entry name" value="Glyas_Fos-R_dOase_dom"/>
</dbReference>
<dbReference type="PANTHER" id="PTHR21366">
    <property type="entry name" value="GLYOXALASE FAMILY PROTEIN"/>
    <property type="match status" value="1"/>
</dbReference>
<evidence type="ECO:0000313" key="3">
    <source>
        <dbReference type="Proteomes" id="UP000061010"/>
    </source>
</evidence>
<dbReference type="PANTHER" id="PTHR21366:SF14">
    <property type="entry name" value="GLYOXALASE DOMAIN-CONTAINING PROTEIN 5"/>
    <property type="match status" value="1"/>
</dbReference>
<protein>
    <submittedName>
        <fullName evidence="2">Glyoxyalase/bleomycin resistance protein</fullName>
    </submittedName>
</protein>
<evidence type="ECO:0000313" key="2">
    <source>
        <dbReference type="EMBL" id="ALJ28098.1"/>
    </source>
</evidence>
<keyword evidence="3" id="KW-1185">Reference proteome</keyword>
<dbReference type="Pfam" id="PF00903">
    <property type="entry name" value="Glyoxalase"/>
    <property type="match status" value="1"/>
</dbReference>
<accession>A0A0S1AZD6</accession>
<dbReference type="InterPro" id="IPR050383">
    <property type="entry name" value="GlyoxalaseI/FosfomycinResist"/>
</dbReference>
<dbReference type="Proteomes" id="UP000061010">
    <property type="component" value="Chromosome"/>
</dbReference>
<dbReference type="OrthoDB" id="9812656at2"/>
<dbReference type="AlphaFoldDB" id="A0A0S1AZD6"/>
<dbReference type="InterPro" id="IPR037523">
    <property type="entry name" value="VOC_core"/>
</dbReference>
<organism evidence="2 3">
    <name type="scientific">Stenotrophomonas acidaminiphila</name>
    <dbReference type="NCBI Taxonomy" id="128780"/>
    <lineage>
        <taxon>Bacteria</taxon>
        <taxon>Pseudomonadati</taxon>
        <taxon>Pseudomonadota</taxon>
        <taxon>Gammaproteobacteria</taxon>
        <taxon>Lysobacterales</taxon>
        <taxon>Lysobacteraceae</taxon>
        <taxon>Stenotrophomonas</taxon>
    </lineage>
</organism>
<sequence length="140" mass="14982">MAMPFSVQRIDHVVFRVRELPRSIAFYRSVLGCEVVRWREPLGLVHLRAGASMIDLVSVDGPLGARGGDAAGEGARNVDHLCLRIEPFDAAAITAHLRRHGLVPSAAELNFGAEGDGLSLYFADPDGNVIELKGPACPPA</sequence>
<evidence type="ECO:0000259" key="1">
    <source>
        <dbReference type="PROSITE" id="PS51819"/>
    </source>
</evidence>
<dbReference type="PROSITE" id="PS51819">
    <property type="entry name" value="VOC"/>
    <property type="match status" value="1"/>
</dbReference>
<gene>
    <name evidence="2" type="ORF">AOT14_17110</name>
</gene>
<reference evidence="2 3" key="1">
    <citation type="journal article" date="2015" name="Genome Announc.">
        <title>Complete Genome Sequencing of Stenotrophomonas acidaminiphila ZAC14D2_NAIMI4_2, a Multidrug-Resistant Strain Isolated from Sediments of a Polluted River in Mexico, Uncovers New Antibiotic Resistance Genes and a Novel Class-II Lasso Peptide Biosynthesis Gene Cluster.</title>
        <authorList>
            <person name="Vinuesa P."/>
            <person name="Ochoa-Sanchez L.E."/>
        </authorList>
    </citation>
    <scope>NUCLEOTIDE SEQUENCE [LARGE SCALE GENOMIC DNA]</scope>
    <source>
        <strain evidence="2 3">ZAC14D2_NAIMI4_2</strain>
    </source>
</reference>
<dbReference type="KEGG" id="sacz:AOT14_17110"/>
<proteinExistence type="predicted"/>
<dbReference type="InterPro" id="IPR029068">
    <property type="entry name" value="Glyas_Bleomycin-R_OHBP_Dase"/>
</dbReference>
<feature type="domain" description="VOC" evidence="1">
    <location>
        <begin position="9"/>
        <end position="135"/>
    </location>
</feature>